<evidence type="ECO:0000313" key="13">
    <source>
        <dbReference type="EMBL" id="CAD8438339.1"/>
    </source>
</evidence>
<comment type="pathway">
    <text evidence="2">Porphyrin-containing compound metabolism; chlorophyll biosynthesis.</text>
</comment>
<dbReference type="SUPFAM" id="SSF51735">
    <property type="entry name" value="NAD(P)-binding Rossmann-fold domains"/>
    <property type="match status" value="1"/>
</dbReference>
<name>A0A7S0GSW1_MICPS</name>
<dbReference type="EMBL" id="HBEN01006332">
    <property type="protein sequence ID" value="CAD8438339.1"/>
    <property type="molecule type" value="Transcribed_RNA"/>
</dbReference>
<keyword evidence="7" id="KW-0560">Oxidoreductase</keyword>
<accession>A0A7S0GSW1</accession>
<keyword evidence="3" id="KW-0150">Chloroplast</keyword>
<evidence type="ECO:0000256" key="11">
    <source>
        <dbReference type="ARBA" id="ARBA00049498"/>
    </source>
</evidence>
<dbReference type="InterPro" id="IPR016040">
    <property type="entry name" value="NAD(P)-bd_dom"/>
</dbReference>
<keyword evidence="5" id="KW-0521">NADP</keyword>
<dbReference type="GO" id="GO:0015995">
    <property type="term" value="P:chlorophyll biosynthetic process"/>
    <property type="evidence" value="ECO:0007669"/>
    <property type="project" value="UniProtKB-UniPathway"/>
</dbReference>
<evidence type="ECO:0000259" key="12">
    <source>
        <dbReference type="Pfam" id="PF13460"/>
    </source>
</evidence>
<evidence type="ECO:0000256" key="8">
    <source>
        <dbReference type="ARBA" id="ARBA00023171"/>
    </source>
</evidence>
<organism evidence="13">
    <name type="scientific">Micromonas pusilla</name>
    <name type="common">Picoplanktonic green alga</name>
    <name type="synonym">Chromulina pusilla</name>
    <dbReference type="NCBI Taxonomy" id="38833"/>
    <lineage>
        <taxon>Eukaryota</taxon>
        <taxon>Viridiplantae</taxon>
        <taxon>Chlorophyta</taxon>
        <taxon>Mamiellophyceae</taxon>
        <taxon>Mamiellales</taxon>
        <taxon>Mamiellaceae</taxon>
        <taxon>Micromonas</taxon>
    </lineage>
</organism>
<evidence type="ECO:0000256" key="4">
    <source>
        <dbReference type="ARBA" id="ARBA00022640"/>
    </source>
</evidence>
<dbReference type="PANTHER" id="PTHR47378">
    <property type="entry name" value="DIVINYL CHLOROPHYLLIDE A 8-VINYL-REDUCTASE, CHLOROPLASTIC"/>
    <property type="match status" value="1"/>
</dbReference>
<dbReference type="InterPro" id="IPR044201">
    <property type="entry name" value="DVR-like"/>
</dbReference>
<keyword evidence="8" id="KW-0149">Chlorophyll biosynthesis</keyword>
<dbReference type="Pfam" id="PF13460">
    <property type="entry name" value="NAD_binding_10"/>
    <property type="match status" value="1"/>
</dbReference>
<dbReference type="PANTHER" id="PTHR47378:SF1">
    <property type="entry name" value="DIVINYL CHLOROPHYLLIDE A 8-VINYL-REDUCTASE, CHLOROPLASTIC"/>
    <property type="match status" value="1"/>
</dbReference>
<keyword evidence="6" id="KW-0809">Transit peptide</keyword>
<evidence type="ECO:0000256" key="1">
    <source>
        <dbReference type="ARBA" id="ARBA00004229"/>
    </source>
</evidence>
<evidence type="ECO:0000256" key="7">
    <source>
        <dbReference type="ARBA" id="ARBA00023002"/>
    </source>
</evidence>
<comment type="subcellular location">
    <subcellularLocation>
        <location evidence="1">Plastid</location>
        <location evidence="1">Chloroplast</location>
    </subcellularLocation>
</comment>
<feature type="domain" description="NAD(P)-binding" evidence="12">
    <location>
        <begin position="56"/>
        <end position="252"/>
    </location>
</feature>
<sequence length="381" mass="40824">MSAASAMSARASVAPRAAQLRARSTARVAARRAVTPRASIADLPKENKDCKVLVVGGTGYIGKFVVRELCAQGYDVTALVREKSGIGGKTGADEAKALFPDATVTFGSVSDCDSIRGATSGVKYDVVVSCLASRTGGIKDSWDIDYQATKNVLDVSREFGAKHFVLLSAICVQKPLLTFQAAKLKFEQELAACTDISHSIVRPTAFFKSLAGQVESVQKGGPYVMFGDGQLASCKPISERDLAKYMAECIRDSSLENKVLPIGGPGEAMSALQQGTMLFEILDMEPKFVKVPIEVMDGVIKVLDTFAGFFANMRDAAEFGKIGRYYAAESMLVMDPETEQYDASLTPSYGTDTLEAFFKKVSVEGLAGQELGDQAVFKSKD</sequence>
<evidence type="ECO:0000256" key="10">
    <source>
        <dbReference type="ARBA" id="ARBA00024089"/>
    </source>
</evidence>
<evidence type="ECO:0000256" key="5">
    <source>
        <dbReference type="ARBA" id="ARBA00022857"/>
    </source>
</evidence>
<dbReference type="GO" id="GO:0009507">
    <property type="term" value="C:chloroplast"/>
    <property type="evidence" value="ECO:0007669"/>
    <property type="project" value="UniProtKB-SubCell"/>
</dbReference>
<dbReference type="EC" id="1.3.1.75" evidence="9"/>
<evidence type="ECO:0000256" key="2">
    <source>
        <dbReference type="ARBA" id="ARBA00005173"/>
    </source>
</evidence>
<reference evidence="13" key="1">
    <citation type="submission" date="2021-01" db="EMBL/GenBank/DDBJ databases">
        <authorList>
            <person name="Corre E."/>
            <person name="Pelletier E."/>
            <person name="Niang G."/>
            <person name="Scheremetjew M."/>
            <person name="Finn R."/>
            <person name="Kale V."/>
            <person name="Holt S."/>
            <person name="Cochrane G."/>
            <person name="Meng A."/>
            <person name="Brown T."/>
            <person name="Cohen L."/>
        </authorList>
    </citation>
    <scope>NUCLEOTIDE SEQUENCE</scope>
    <source>
        <strain evidence="13">CCAC1681</strain>
    </source>
</reference>
<gene>
    <name evidence="13" type="ORF">MSP1401_LOCUS5172</name>
</gene>
<keyword evidence="4" id="KW-0934">Plastid</keyword>
<dbReference type="CDD" id="cd05243">
    <property type="entry name" value="SDR_a5"/>
    <property type="match status" value="1"/>
</dbReference>
<dbReference type="AlphaFoldDB" id="A0A7S0GSW1"/>
<comment type="catalytic activity">
    <reaction evidence="11">
        <text>protochlorophyllide a + NADP(+) = 3,8-divinyl protochlorophyllide a + NADPH + H(+)</text>
        <dbReference type="Rhea" id="RHEA:48884"/>
        <dbReference type="ChEBI" id="CHEBI:15378"/>
        <dbReference type="ChEBI" id="CHEBI:57783"/>
        <dbReference type="ChEBI" id="CHEBI:58349"/>
        <dbReference type="ChEBI" id="CHEBI:58632"/>
        <dbReference type="ChEBI" id="CHEBI:83350"/>
        <dbReference type="EC" id="1.3.1.75"/>
    </reaction>
</comment>
<dbReference type="Gene3D" id="3.40.50.720">
    <property type="entry name" value="NAD(P)-binding Rossmann-like Domain"/>
    <property type="match status" value="1"/>
</dbReference>
<dbReference type="InterPro" id="IPR036291">
    <property type="entry name" value="NAD(P)-bd_dom_sf"/>
</dbReference>
<dbReference type="GO" id="GO:0033728">
    <property type="term" value="F:3,8-divinyl protochlorophyllide a 8-vinyl-reductase (NADPH) activity"/>
    <property type="evidence" value="ECO:0007669"/>
    <property type="project" value="UniProtKB-EC"/>
</dbReference>
<protein>
    <recommendedName>
        <fullName evidence="10">Divinyl chlorophyllide a 8-vinyl-reductase, chloroplastic</fullName>
        <ecNumber evidence="9">1.3.1.75</ecNumber>
    </recommendedName>
</protein>
<evidence type="ECO:0000256" key="3">
    <source>
        <dbReference type="ARBA" id="ARBA00022528"/>
    </source>
</evidence>
<evidence type="ECO:0000256" key="6">
    <source>
        <dbReference type="ARBA" id="ARBA00022946"/>
    </source>
</evidence>
<proteinExistence type="predicted"/>
<evidence type="ECO:0000256" key="9">
    <source>
        <dbReference type="ARBA" id="ARBA00024059"/>
    </source>
</evidence>
<dbReference type="UniPathway" id="UPA00668"/>